<dbReference type="EMBL" id="CABFNO020001264">
    <property type="protein sequence ID" value="CAG9975455.1"/>
    <property type="molecule type" value="Genomic_DNA"/>
</dbReference>
<dbReference type="AlphaFoldDB" id="A0A9N9XXA7"/>
<dbReference type="PANTHER" id="PTHR47260">
    <property type="entry name" value="UPF0644 PROTEIN PB2B4.06"/>
    <property type="match status" value="1"/>
</dbReference>
<keyword evidence="3" id="KW-1185">Reference proteome</keyword>
<dbReference type="InterPro" id="IPR006683">
    <property type="entry name" value="Thioestr_dom"/>
</dbReference>
<feature type="domain" description="Thioesterase" evidence="1">
    <location>
        <begin position="91"/>
        <end position="171"/>
    </location>
</feature>
<reference evidence="3" key="1">
    <citation type="submission" date="2019-06" db="EMBL/GenBank/DDBJ databases">
        <authorList>
            <person name="Broberg M."/>
        </authorList>
    </citation>
    <scope>NUCLEOTIDE SEQUENCE [LARGE SCALE GENOMIC DNA]</scope>
</reference>
<evidence type="ECO:0000313" key="2">
    <source>
        <dbReference type="EMBL" id="CAG9975455.1"/>
    </source>
</evidence>
<name>A0A9N9XXA7_9HYPO</name>
<reference evidence="2 3" key="2">
    <citation type="submission" date="2021-10" db="EMBL/GenBank/DDBJ databases">
        <authorList>
            <person name="Piombo E."/>
        </authorList>
    </citation>
    <scope>NUCLEOTIDE SEQUENCE [LARGE SCALE GENOMIC DNA]</scope>
</reference>
<organism evidence="2 3">
    <name type="scientific">Clonostachys byssicola</name>
    <dbReference type="NCBI Taxonomy" id="160290"/>
    <lineage>
        <taxon>Eukaryota</taxon>
        <taxon>Fungi</taxon>
        <taxon>Dikarya</taxon>
        <taxon>Ascomycota</taxon>
        <taxon>Pezizomycotina</taxon>
        <taxon>Sordariomycetes</taxon>
        <taxon>Hypocreomycetidae</taxon>
        <taxon>Hypocreales</taxon>
        <taxon>Bionectriaceae</taxon>
        <taxon>Clonostachys</taxon>
    </lineage>
</organism>
<sequence>MNQPDLDHFLAIPWCASLLHDPRVVFFEIKNKEHGKESFFDEILRVDGGIRARLFFRHQTPPSQVDLGPYPIQGLFMLVDVGPNLSGWPGLSHGGFISAHFDMAGGWLVQHNVMEGIQRKTLPAGSGMLTVKLEVSYLKPTRVDQTLLLTAKINWVKRNKLDIGVTLEDESRIIHSKGSLLAVSLDLHRPSMPLPDIIVCFHPQRPATQDKRPLCVIPPRAYHLLLMFIATPSLNARYEACPNPNTHCPLHKCGGDAATRRNSTCRKNHCRLTFEQRGVVGLGDGDDSRDEDGGGNVASVSAAFAALRADHVDTKVKGFDRVLWVADYVHHQDPLRMQLLNHPRRWHTHCANKQFCAAVHHNVDQLLQLAPSVIMIGLPRVAPNLRQRQVHAKREIGTNEVRLHFGNDGAQLVGRVHDATDDAEAASVGDSGD</sequence>
<proteinExistence type="predicted"/>
<dbReference type="SUPFAM" id="SSF54637">
    <property type="entry name" value="Thioesterase/thiol ester dehydrase-isomerase"/>
    <property type="match status" value="1"/>
</dbReference>
<gene>
    <name evidence="2" type="ORF">CBYS24578_00018746</name>
</gene>
<dbReference type="PANTHER" id="PTHR47260:SF3">
    <property type="entry name" value="THIOESTERASE FAMILY PROTEIN (AFU_ORTHOLOGUE AFUA_7G03960)"/>
    <property type="match status" value="1"/>
</dbReference>
<dbReference type="Gene3D" id="3.10.129.10">
    <property type="entry name" value="Hotdog Thioesterase"/>
    <property type="match status" value="1"/>
</dbReference>
<dbReference type="Proteomes" id="UP000754883">
    <property type="component" value="Unassembled WGS sequence"/>
</dbReference>
<dbReference type="InterPro" id="IPR029069">
    <property type="entry name" value="HotDog_dom_sf"/>
</dbReference>
<comment type="caution">
    <text evidence="2">The sequence shown here is derived from an EMBL/GenBank/DDBJ whole genome shotgun (WGS) entry which is preliminary data.</text>
</comment>
<evidence type="ECO:0000313" key="3">
    <source>
        <dbReference type="Proteomes" id="UP000754883"/>
    </source>
</evidence>
<accession>A0A9N9XXA7</accession>
<dbReference type="Pfam" id="PF03061">
    <property type="entry name" value="4HBT"/>
    <property type="match status" value="1"/>
</dbReference>
<dbReference type="OrthoDB" id="506431at2759"/>
<evidence type="ECO:0000259" key="1">
    <source>
        <dbReference type="Pfam" id="PF03061"/>
    </source>
</evidence>
<protein>
    <recommendedName>
        <fullName evidence="1">Thioesterase domain-containing protein</fullName>
    </recommendedName>
</protein>
<dbReference type="InterPro" id="IPR052061">
    <property type="entry name" value="PTE-AB_protein"/>
</dbReference>